<protein>
    <submittedName>
        <fullName evidence="6">Sulfatase-like hydrolase/transferase</fullName>
    </submittedName>
</protein>
<dbReference type="SUPFAM" id="SSF53649">
    <property type="entry name" value="Alkaline phosphatase-like"/>
    <property type="match status" value="1"/>
</dbReference>
<evidence type="ECO:0000256" key="4">
    <source>
        <dbReference type="ARBA" id="ARBA00022837"/>
    </source>
</evidence>
<evidence type="ECO:0000313" key="7">
    <source>
        <dbReference type="Proteomes" id="UP000628448"/>
    </source>
</evidence>
<dbReference type="Pfam" id="PF00884">
    <property type="entry name" value="Sulfatase"/>
    <property type="match status" value="1"/>
</dbReference>
<dbReference type="Proteomes" id="UP000628448">
    <property type="component" value="Unassembled WGS sequence"/>
</dbReference>
<dbReference type="InterPro" id="IPR024607">
    <property type="entry name" value="Sulfatase_CS"/>
</dbReference>
<evidence type="ECO:0000313" key="6">
    <source>
        <dbReference type="EMBL" id="MBG9375337.1"/>
    </source>
</evidence>
<evidence type="ECO:0000259" key="5">
    <source>
        <dbReference type="Pfam" id="PF00884"/>
    </source>
</evidence>
<proteinExistence type="inferred from homology"/>
<gene>
    <name evidence="6" type="ORF">I5907_03775</name>
</gene>
<dbReference type="PROSITE" id="PS51257">
    <property type="entry name" value="PROKAR_LIPOPROTEIN"/>
    <property type="match status" value="1"/>
</dbReference>
<dbReference type="EMBL" id="JADWYR010000001">
    <property type="protein sequence ID" value="MBG9375337.1"/>
    <property type="molecule type" value="Genomic_DNA"/>
</dbReference>
<accession>A0A931DYM0</accession>
<evidence type="ECO:0000256" key="3">
    <source>
        <dbReference type="ARBA" id="ARBA00022801"/>
    </source>
</evidence>
<organism evidence="6 7">
    <name type="scientific">Panacibacter microcysteis</name>
    <dbReference type="NCBI Taxonomy" id="2793269"/>
    <lineage>
        <taxon>Bacteria</taxon>
        <taxon>Pseudomonadati</taxon>
        <taxon>Bacteroidota</taxon>
        <taxon>Chitinophagia</taxon>
        <taxon>Chitinophagales</taxon>
        <taxon>Chitinophagaceae</taxon>
        <taxon>Panacibacter</taxon>
    </lineage>
</organism>
<evidence type="ECO:0000256" key="1">
    <source>
        <dbReference type="ARBA" id="ARBA00008779"/>
    </source>
</evidence>
<dbReference type="GO" id="GO:0004065">
    <property type="term" value="F:arylsulfatase activity"/>
    <property type="evidence" value="ECO:0007669"/>
    <property type="project" value="TreeGrafter"/>
</dbReference>
<keyword evidence="4" id="KW-0106">Calcium</keyword>
<dbReference type="InterPro" id="IPR000917">
    <property type="entry name" value="Sulfatase_N"/>
</dbReference>
<dbReference type="AlphaFoldDB" id="A0A931DYM0"/>
<feature type="domain" description="Sulfatase N-terminal" evidence="5">
    <location>
        <begin position="51"/>
        <end position="357"/>
    </location>
</feature>
<keyword evidence="7" id="KW-1185">Reference proteome</keyword>
<dbReference type="Gene3D" id="3.40.720.10">
    <property type="entry name" value="Alkaline Phosphatase, subunit A"/>
    <property type="match status" value="1"/>
</dbReference>
<dbReference type="PROSITE" id="PS00523">
    <property type="entry name" value="SULFATASE_1"/>
    <property type="match status" value="1"/>
</dbReference>
<sequence>MKPPTRRSLIYLFGIIAIAMAASCKRIETLSPASESLAAHNKALLAGPTKPNVIVILADDIGYEVPAVNGGISYQTPNIDQIANTGMRFTQCRASPLCSPSRFALMTGKYNFRNYTTWGVMGQNEQTLATLFKSAGYTTLAAGKWQFDGGDASIHALGFDDYSVWNPYEIASSGSQGSNYKDPKVYQNGAYEPDTSNLGKYSDDIFTDYVKNFIEVNQANNFFIYYATCLCHAPYSPTPDDPAFATWNPADRLNDTAYFSSMVRYMDKKIGEIITKLQELGLYENTVILFSGDNGTPHHIFSVVDSTAVEGGKGSTLEAGIHVPLVVSWPNGITSPGTINNNLIDFPDIMATCADIAEADVSGFGTLDGISFYNQLTGAAYTPRPWSYNYYNPHTNSGNNKLREWVQDSTYKLYITVNNNYRFYNIKNDPNELAAIKKRNMTPGEKTIYNNFKSILTTMGP</sequence>
<keyword evidence="3 6" id="KW-0378">Hydrolase</keyword>
<dbReference type="RefSeq" id="WP_196989392.1">
    <property type="nucleotide sequence ID" value="NZ_JADWYR010000001.1"/>
</dbReference>
<dbReference type="InterPro" id="IPR050738">
    <property type="entry name" value="Sulfatase"/>
</dbReference>
<dbReference type="GO" id="GO:0046872">
    <property type="term" value="F:metal ion binding"/>
    <property type="evidence" value="ECO:0007669"/>
    <property type="project" value="UniProtKB-KW"/>
</dbReference>
<comment type="similarity">
    <text evidence="1">Belongs to the sulfatase family.</text>
</comment>
<dbReference type="InterPro" id="IPR017850">
    <property type="entry name" value="Alkaline_phosphatase_core_sf"/>
</dbReference>
<evidence type="ECO:0000256" key="2">
    <source>
        <dbReference type="ARBA" id="ARBA00022723"/>
    </source>
</evidence>
<name>A0A931DYM0_9BACT</name>
<comment type="caution">
    <text evidence="6">The sequence shown here is derived from an EMBL/GenBank/DDBJ whole genome shotgun (WGS) entry which is preliminary data.</text>
</comment>
<dbReference type="PANTHER" id="PTHR42693:SF53">
    <property type="entry name" value="ENDO-4-O-SULFATASE"/>
    <property type="match status" value="1"/>
</dbReference>
<reference evidence="6" key="1">
    <citation type="submission" date="2020-11" db="EMBL/GenBank/DDBJ databases">
        <title>Bacterial whole genome sequence for Panacibacter sp. DH6.</title>
        <authorList>
            <person name="Le V."/>
            <person name="Ko S."/>
            <person name="Ahn C.-Y."/>
            <person name="Oh H.-M."/>
        </authorList>
    </citation>
    <scope>NUCLEOTIDE SEQUENCE</scope>
    <source>
        <strain evidence="6">DH6</strain>
    </source>
</reference>
<dbReference type="PANTHER" id="PTHR42693">
    <property type="entry name" value="ARYLSULFATASE FAMILY MEMBER"/>
    <property type="match status" value="1"/>
</dbReference>
<keyword evidence="2" id="KW-0479">Metal-binding</keyword>